<feature type="region of interest" description="Disordered" evidence="1">
    <location>
        <begin position="126"/>
        <end position="283"/>
    </location>
</feature>
<keyword evidence="2" id="KW-1133">Transmembrane helix</keyword>
<evidence type="ECO:0000313" key="5">
    <source>
        <dbReference type="Proteomes" id="UP000000539"/>
    </source>
</evidence>
<feature type="signal peptide" evidence="3">
    <location>
        <begin position="1"/>
        <end position="25"/>
    </location>
</feature>
<feature type="compositionally biased region" description="Low complexity" evidence="1">
    <location>
        <begin position="218"/>
        <end position="256"/>
    </location>
</feature>
<accession>A0A8V1A5E3</accession>
<keyword evidence="5" id="KW-1185">Reference proteome</keyword>
<keyword evidence="2" id="KW-0472">Membrane</keyword>
<reference evidence="4" key="2">
    <citation type="submission" date="2025-08" db="UniProtKB">
        <authorList>
            <consortium name="Ensembl"/>
        </authorList>
    </citation>
    <scope>IDENTIFICATION</scope>
    <source>
        <strain evidence="4">broiler</strain>
    </source>
</reference>
<proteinExistence type="predicted"/>
<dbReference type="GeneTree" id="ENSGT01030000235254"/>
<keyword evidence="3" id="KW-0732">Signal</keyword>
<feature type="compositionally biased region" description="Polar residues" evidence="1">
    <location>
        <begin position="126"/>
        <end position="140"/>
    </location>
</feature>
<gene>
    <name evidence="4" type="primary">LOC771811</name>
</gene>
<feature type="transmembrane region" description="Helical" evidence="2">
    <location>
        <begin position="291"/>
        <end position="314"/>
    </location>
</feature>
<dbReference type="OrthoDB" id="8964578at2759"/>
<organism evidence="4 5">
    <name type="scientific">Gallus gallus</name>
    <name type="common">Chicken</name>
    <dbReference type="NCBI Taxonomy" id="9031"/>
    <lineage>
        <taxon>Eukaryota</taxon>
        <taxon>Metazoa</taxon>
        <taxon>Chordata</taxon>
        <taxon>Craniata</taxon>
        <taxon>Vertebrata</taxon>
        <taxon>Euteleostomi</taxon>
        <taxon>Archelosauria</taxon>
        <taxon>Archosauria</taxon>
        <taxon>Dinosauria</taxon>
        <taxon>Saurischia</taxon>
        <taxon>Theropoda</taxon>
        <taxon>Coelurosauria</taxon>
        <taxon>Aves</taxon>
        <taxon>Neognathae</taxon>
        <taxon>Galloanserae</taxon>
        <taxon>Galliformes</taxon>
        <taxon>Phasianidae</taxon>
        <taxon>Phasianinae</taxon>
        <taxon>Gallus</taxon>
    </lineage>
</organism>
<evidence type="ECO:0000256" key="3">
    <source>
        <dbReference type="SAM" id="SignalP"/>
    </source>
</evidence>
<dbReference type="AlphaFoldDB" id="A0A8V1A5E3"/>
<protein>
    <submittedName>
        <fullName evidence="4">Uncharacterized protein</fullName>
    </submittedName>
</protein>
<feature type="chain" id="PRO_5036499112" evidence="3">
    <location>
        <begin position="26"/>
        <end position="345"/>
    </location>
</feature>
<reference evidence="4" key="3">
    <citation type="submission" date="2025-09" db="UniProtKB">
        <authorList>
            <consortium name="Ensembl"/>
        </authorList>
    </citation>
    <scope>IDENTIFICATION</scope>
    <source>
        <strain evidence="4">broiler</strain>
    </source>
</reference>
<dbReference type="Proteomes" id="UP000000539">
    <property type="component" value="Chromosome 8"/>
</dbReference>
<name>A0A8V1A5E3_CHICK</name>
<evidence type="ECO:0000313" key="4">
    <source>
        <dbReference type="Ensembl" id="ENSGALP00010039270.1"/>
    </source>
</evidence>
<evidence type="ECO:0000256" key="1">
    <source>
        <dbReference type="SAM" id="MobiDB-lite"/>
    </source>
</evidence>
<reference evidence="4" key="1">
    <citation type="submission" date="2020-11" db="EMBL/GenBank/DDBJ databases">
        <title>Gallus gallus (Chicken) genome, bGalGal1, GRCg7b, maternal haplotype autosomes + Z &amp; W.</title>
        <authorList>
            <person name="Warren W."/>
            <person name="Formenti G."/>
            <person name="Fedrigo O."/>
            <person name="Haase B."/>
            <person name="Mountcastle J."/>
            <person name="Balacco J."/>
            <person name="Tracey A."/>
            <person name="Schneider V."/>
            <person name="Okimoto R."/>
            <person name="Cheng H."/>
            <person name="Hawken R."/>
            <person name="Howe K."/>
            <person name="Jarvis E.D."/>
        </authorList>
    </citation>
    <scope>NUCLEOTIDE SEQUENCE [LARGE SCALE GENOMIC DNA]</scope>
    <source>
        <strain evidence="4">Broiler</strain>
    </source>
</reference>
<keyword evidence="2" id="KW-0812">Transmembrane</keyword>
<evidence type="ECO:0000256" key="2">
    <source>
        <dbReference type="SAM" id="Phobius"/>
    </source>
</evidence>
<dbReference type="Ensembl" id="ENSGALT00010063619.1">
    <property type="protein sequence ID" value="ENSGALP00010039270.1"/>
    <property type="gene ID" value="ENSGALG00010026111.1"/>
</dbReference>
<dbReference type="GlyGen" id="A0A8V1A5E3">
    <property type="glycosylation" value="2 sites"/>
</dbReference>
<sequence>MEGTRRALLRLAAACCLLCALPGEGQKTTETTALSPLLNTVLTSHQLREASDLSPGTTAVPETGLEINVTAAALNATGVHSTEVEDAFISATPVVGTKTERLQTSTAASPTGITVIQREHHNVSLSANSTEIPSPASTVGTLEKNPSDHEVTEPFSTTKEMDDASSATPTPPLNTTTNRSHMEPTDGQNTGPTAARAETRPGTSPAVATEVEPSAPISTVGSTSPASTSSTVTMRLPVTSSPAASTAAVPTSTSPVGQQLEPVHEKASVLDVGDDENPELPSSPAMRADPLVITVISVFIVMVGILGLVGFLRYRQHNNRMEFRRLQDLPMDDMMEDTPLSLYSY</sequence>